<name>A0A154NXP1_DUFNO</name>
<evidence type="ECO:0000313" key="1">
    <source>
        <dbReference type="EMBL" id="KZC04445.1"/>
    </source>
</evidence>
<dbReference type="Proteomes" id="UP000076502">
    <property type="component" value="Unassembled WGS sequence"/>
</dbReference>
<proteinExistence type="predicted"/>
<dbReference type="STRING" id="178035.A0A154NXP1"/>
<keyword evidence="2" id="KW-1185">Reference proteome</keyword>
<reference evidence="1 2" key="1">
    <citation type="submission" date="2015-07" db="EMBL/GenBank/DDBJ databases">
        <title>The genome of Dufourea novaeangliae.</title>
        <authorList>
            <person name="Pan H."/>
            <person name="Kapheim K."/>
        </authorList>
    </citation>
    <scope>NUCLEOTIDE SEQUENCE [LARGE SCALE GENOMIC DNA]</scope>
    <source>
        <strain evidence="1">0120121106</strain>
        <tissue evidence="1">Whole body</tissue>
    </source>
</reference>
<protein>
    <submittedName>
        <fullName evidence="1">Uncharacterized protein</fullName>
    </submittedName>
</protein>
<accession>A0A154NXP1</accession>
<evidence type="ECO:0000313" key="2">
    <source>
        <dbReference type="Proteomes" id="UP000076502"/>
    </source>
</evidence>
<organism evidence="1 2">
    <name type="scientific">Dufourea novaeangliae</name>
    <name type="common">Sweat bee</name>
    <dbReference type="NCBI Taxonomy" id="178035"/>
    <lineage>
        <taxon>Eukaryota</taxon>
        <taxon>Metazoa</taxon>
        <taxon>Ecdysozoa</taxon>
        <taxon>Arthropoda</taxon>
        <taxon>Hexapoda</taxon>
        <taxon>Insecta</taxon>
        <taxon>Pterygota</taxon>
        <taxon>Neoptera</taxon>
        <taxon>Endopterygota</taxon>
        <taxon>Hymenoptera</taxon>
        <taxon>Apocrita</taxon>
        <taxon>Aculeata</taxon>
        <taxon>Apoidea</taxon>
        <taxon>Anthophila</taxon>
        <taxon>Halictidae</taxon>
        <taxon>Rophitinae</taxon>
        <taxon>Dufourea</taxon>
    </lineage>
</organism>
<gene>
    <name evidence="1" type="ORF">WN55_02808</name>
</gene>
<dbReference type="EMBL" id="KQ434778">
    <property type="protein sequence ID" value="KZC04445.1"/>
    <property type="molecule type" value="Genomic_DNA"/>
</dbReference>
<dbReference type="AlphaFoldDB" id="A0A154NXP1"/>
<sequence length="35" mass="3944">MYRLWGQELDAGRVPEGLPAMLEEIGSLKRENAVN</sequence>